<evidence type="ECO:0000313" key="7">
    <source>
        <dbReference type="EMBL" id="SFN97213.1"/>
    </source>
</evidence>
<feature type="domain" description="HTH lysR-type" evidence="6">
    <location>
        <begin position="1"/>
        <end position="58"/>
    </location>
</feature>
<dbReference type="SUPFAM" id="SSF46785">
    <property type="entry name" value="Winged helix' DNA-binding domain"/>
    <property type="match status" value="1"/>
</dbReference>
<dbReference type="PANTHER" id="PTHR30346:SF0">
    <property type="entry name" value="HCA OPERON TRANSCRIPTIONAL ACTIVATOR HCAR"/>
    <property type="match status" value="1"/>
</dbReference>
<dbReference type="Proteomes" id="UP000198867">
    <property type="component" value="Unassembled WGS sequence"/>
</dbReference>
<proteinExistence type="inferred from homology"/>
<evidence type="ECO:0000256" key="3">
    <source>
        <dbReference type="ARBA" id="ARBA00023125"/>
    </source>
</evidence>
<protein>
    <submittedName>
        <fullName evidence="7">Regulatory helix-turn-helix protein, lysR family</fullName>
    </submittedName>
</protein>
<keyword evidence="4" id="KW-0804">Transcription</keyword>
<keyword evidence="8" id="KW-1185">Reference proteome</keyword>
<dbReference type="PANTHER" id="PTHR30346">
    <property type="entry name" value="TRANSCRIPTIONAL DUAL REGULATOR HCAR-RELATED"/>
    <property type="match status" value="1"/>
</dbReference>
<gene>
    <name evidence="7" type="ORF">SAMN05216219_2835</name>
</gene>
<dbReference type="EMBL" id="FOVM01000009">
    <property type="protein sequence ID" value="SFN97213.1"/>
    <property type="molecule type" value="Genomic_DNA"/>
</dbReference>
<evidence type="ECO:0000256" key="5">
    <source>
        <dbReference type="SAM" id="MobiDB-lite"/>
    </source>
</evidence>
<keyword evidence="2" id="KW-0805">Transcription regulation</keyword>
<dbReference type="Pfam" id="PF00126">
    <property type="entry name" value="HTH_1"/>
    <property type="match status" value="1"/>
</dbReference>
<dbReference type="GO" id="GO:0003677">
    <property type="term" value="F:DNA binding"/>
    <property type="evidence" value="ECO:0007669"/>
    <property type="project" value="UniProtKB-KW"/>
</dbReference>
<dbReference type="InterPro" id="IPR036390">
    <property type="entry name" value="WH_DNA-bd_sf"/>
</dbReference>
<dbReference type="GO" id="GO:0032993">
    <property type="term" value="C:protein-DNA complex"/>
    <property type="evidence" value="ECO:0007669"/>
    <property type="project" value="TreeGrafter"/>
</dbReference>
<evidence type="ECO:0000256" key="2">
    <source>
        <dbReference type="ARBA" id="ARBA00023015"/>
    </source>
</evidence>
<feature type="region of interest" description="Disordered" evidence="5">
    <location>
        <begin position="69"/>
        <end position="115"/>
    </location>
</feature>
<dbReference type="RefSeq" id="WP_090712583.1">
    <property type="nucleotide sequence ID" value="NZ_FOVM01000009.1"/>
</dbReference>
<reference evidence="8" key="1">
    <citation type="submission" date="2016-10" db="EMBL/GenBank/DDBJ databases">
        <authorList>
            <person name="Varghese N."/>
            <person name="Submissions S."/>
        </authorList>
    </citation>
    <scope>NUCLEOTIDE SEQUENCE [LARGE SCALE GENOMIC DNA]</scope>
    <source>
        <strain evidence="8">CGMCC 1.11101</strain>
    </source>
</reference>
<evidence type="ECO:0000256" key="1">
    <source>
        <dbReference type="ARBA" id="ARBA00009437"/>
    </source>
</evidence>
<comment type="similarity">
    <text evidence="1">Belongs to the LysR transcriptional regulatory family.</text>
</comment>
<accession>A0A1I5DDD8</accession>
<keyword evidence="3" id="KW-0238">DNA-binding</keyword>
<name>A0A1I5DDD8_9MICO</name>
<dbReference type="AlphaFoldDB" id="A0A1I5DDD8"/>
<dbReference type="GO" id="GO:0003700">
    <property type="term" value="F:DNA-binding transcription factor activity"/>
    <property type="evidence" value="ECO:0007669"/>
    <property type="project" value="InterPro"/>
</dbReference>
<evidence type="ECO:0000313" key="8">
    <source>
        <dbReference type="Proteomes" id="UP000198867"/>
    </source>
</evidence>
<dbReference type="STRING" id="995034.SAMN05216219_2835"/>
<dbReference type="PROSITE" id="PS50931">
    <property type="entry name" value="HTH_LYSR"/>
    <property type="match status" value="1"/>
</dbReference>
<evidence type="ECO:0000259" key="6">
    <source>
        <dbReference type="PROSITE" id="PS50931"/>
    </source>
</evidence>
<organism evidence="7 8">
    <name type="scientific">Mycetocola miduiensis</name>
    <dbReference type="NCBI Taxonomy" id="995034"/>
    <lineage>
        <taxon>Bacteria</taxon>
        <taxon>Bacillati</taxon>
        <taxon>Actinomycetota</taxon>
        <taxon>Actinomycetes</taxon>
        <taxon>Micrococcales</taxon>
        <taxon>Microbacteriaceae</taxon>
        <taxon>Mycetocola</taxon>
    </lineage>
</organism>
<sequence>MDAIALRRFVVAAEELHFARAAKYLNIPRSTLLASVRELENELRTPLFDMAASSTTLTAAGRALLADEQRKADATAASVQNRPQPAGGKAKANKGKGRAPAVKGQPRPGKRRQSR</sequence>
<dbReference type="InterPro" id="IPR036388">
    <property type="entry name" value="WH-like_DNA-bd_sf"/>
</dbReference>
<dbReference type="OrthoDB" id="3636008at2"/>
<dbReference type="Gene3D" id="1.10.10.10">
    <property type="entry name" value="Winged helix-like DNA-binding domain superfamily/Winged helix DNA-binding domain"/>
    <property type="match status" value="1"/>
</dbReference>
<evidence type="ECO:0000256" key="4">
    <source>
        <dbReference type="ARBA" id="ARBA00023163"/>
    </source>
</evidence>
<dbReference type="InterPro" id="IPR000847">
    <property type="entry name" value="LysR_HTH_N"/>
</dbReference>